<gene>
    <name evidence="1" type="ORF">BaRGS_00014031</name>
</gene>
<evidence type="ECO:0000313" key="2">
    <source>
        <dbReference type="Proteomes" id="UP001519460"/>
    </source>
</evidence>
<accession>A0ABD0L511</accession>
<sequence>MFLLAGLREQPICFVSLKGTSMQRKWKQPVRSTATREREAGANAMMRVPIYRTVGIRDLPTLTTLRQWRFRPFCRHRDLWFYVHTNVRDAPQKQCHYCSWEA</sequence>
<proteinExistence type="predicted"/>
<dbReference type="Proteomes" id="UP001519460">
    <property type="component" value="Unassembled WGS sequence"/>
</dbReference>
<dbReference type="EMBL" id="JACVVK020000081">
    <property type="protein sequence ID" value="KAK7494633.1"/>
    <property type="molecule type" value="Genomic_DNA"/>
</dbReference>
<organism evidence="1 2">
    <name type="scientific">Batillaria attramentaria</name>
    <dbReference type="NCBI Taxonomy" id="370345"/>
    <lineage>
        <taxon>Eukaryota</taxon>
        <taxon>Metazoa</taxon>
        <taxon>Spiralia</taxon>
        <taxon>Lophotrochozoa</taxon>
        <taxon>Mollusca</taxon>
        <taxon>Gastropoda</taxon>
        <taxon>Caenogastropoda</taxon>
        <taxon>Sorbeoconcha</taxon>
        <taxon>Cerithioidea</taxon>
        <taxon>Batillariidae</taxon>
        <taxon>Batillaria</taxon>
    </lineage>
</organism>
<reference evidence="1 2" key="1">
    <citation type="journal article" date="2023" name="Sci. Data">
        <title>Genome assembly of the Korean intertidal mud-creeper Batillaria attramentaria.</title>
        <authorList>
            <person name="Patra A.K."/>
            <person name="Ho P.T."/>
            <person name="Jun S."/>
            <person name="Lee S.J."/>
            <person name="Kim Y."/>
            <person name="Won Y.J."/>
        </authorList>
    </citation>
    <scope>NUCLEOTIDE SEQUENCE [LARGE SCALE GENOMIC DNA]</scope>
    <source>
        <strain evidence="1">Wonlab-2016</strain>
    </source>
</reference>
<protein>
    <submittedName>
        <fullName evidence="1">Uncharacterized protein</fullName>
    </submittedName>
</protein>
<comment type="caution">
    <text evidence="1">The sequence shown here is derived from an EMBL/GenBank/DDBJ whole genome shotgun (WGS) entry which is preliminary data.</text>
</comment>
<evidence type="ECO:0000313" key="1">
    <source>
        <dbReference type="EMBL" id="KAK7494633.1"/>
    </source>
</evidence>
<name>A0ABD0L511_9CAEN</name>
<keyword evidence="2" id="KW-1185">Reference proteome</keyword>
<dbReference type="AlphaFoldDB" id="A0ABD0L511"/>